<dbReference type="PANTHER" id="PTHR45659:SF4">
    <property type="entry name" value="HOMEOBOX PROTEIN ABDOMINAL-A"/>
    <property type="match status" value="1"/>
</dbReference>
<dbReference type="PANTHER" id="PTHR45659">
    <property type="entry name" value="HOMEOBOX PROTEIN HOX"/>
    <property type="match status" value="1"/>
</dbReference>
<feature type="compositionally biased region" description="Gly residues" evidence="8">
    <location>
        <begin position="81"/>
        <end position="115"/>
    </location>
</feature>
<dbReference type="CDD" id="cd00086">
    <property type="entry name" value="homeodomain"/>
    <property type="match status" value="1"/>
</dbReference>
<protein>
    <recommendedName>
        <fullName evidence="9">Homeobox domain-containing protein</fullName>
    </recommendedName>
</protein>
<dbReference type="PROSITE" id="PS00027">
    <property type="entry name" value="HOMEOBOX_1"/>
    <property type="match status" value="1"/>
</dbReference>
<evidence type="ECO:0000313" key="10">
    <source>
        <dbReference type="EMBL" id="VEL17378.1"/>
    </source>
</evidence>
<dbReference type="InterPro" id="IPR009057">
    <property type="entry name" value="Homeodomain-like_sf"/>
</dbReference>
<gene>
    <name evidence="10" type="ORF">PXEA_LOCUS10818</name>
</gene>
<keyword evidence="2" id="KW-0217">Developmental protein</keyword>
<dbReference type="InterPro" id="IPR050296">
    <property type="entry name" value="Antp_homeobox"/>
</dbReference>
<dbReference type="EMBL" id="CAAALY010032334">
    <property type="protein sequence ID" value="VEL17378.1"/>
    <property type="molecule type" value="Genomic_DNA"/>
</dbReference>
<feature type="compositionally biased region" description="Polar residues" evidence="8">
    <location>
        <begin position="122"/>
        <end position="147"/>
    </location>
</feature>
<keyword evidence="4 6" id="KW-0371">Homeobox</keyword>
<feature type="domain" description="Homeobox" evidence="9">
    <location>
        <begin position="6"/>
        <end position="66"/>
    </location>
</feature>
<evidence type="ECO:0000256" key="6">
    <source>
        <dbReference type="PROSITE-ProRule" id="PRU00108"/>
    </source>
</evidence>
<dbReference type="PRINTS" id="PR00024">
    <property type="entry name" value="HOMEOBOX"/>
</dbReference>
<organism evidence="10 11">
    <name type="scientific">Protopolystoma xenopodis</name>
    <dbReference type="NCBI Taxonomy" id="117903"/>
    <lineage>
        <taxon>Eukaryota</taxon>
        <taxon>Metazoa</taxon>
        <taxon>Spiralia</taxon>
        <taxon>Lophotrochozoa</taxon>
        <taxon>Platyhelminthes</taxon>
        <taxon>Monogenea</taxon>
        <taxon>Polyopisthocotylea</taxon>
        <taxon>Polystomatidea</taxon>
        <taxon>Polystomatidae</taxon>
        <taxon>Protopolystoma</taxon>
    </lineage>
</organism>
<dbReference type="InterPro" id="IPR020479">
    <property type="entry name" value="HD_metazoa"/>
</dbReference>
<evidence type="ECO:0000256" key="8">
    <source>
        <dbReference type="SAM" id="MobiDB-lite"/>
    </source>
</evidence>
<evidence type="ECO:0000256" key="5">
    <source>
        <dbReference type="ARBA" id="ARBA00023242"/>
    </source>
</evidence>
<comment type="subcellular location">
    <subcellularLocation>
        <location evidence="1 6 7">Nucleus</location>
    </subcellularLocation>
</comment>
<dbReference type="InterPro" id="IPR001356">
    <property type="entry name" value="HD"/>
</dbReference>
<evidence type="ECO:0000256" key="1">
    <source>
        <dbReference type="ARBA" id="ARBA00004123"/>
    </source>
</evidence>
<evidence type="ECO:0000256" key="2">
    <source>
        <dbReference type="ARBA" id="ARBA00022473"/>
    </source>
</evidence>
<dbReference type="Pfam" id="PF00046">
    <property type="entry name" value="Homeodomain"/>
    <property type="match status" value="1"/>
</dbReference>
<dbReference type="GO" id="GO:0009952">
    <property type="term" value="P:anterior/posterior pattern specification"/>
    <property type="evidence" value="ECO:0007669"/>
    <property type="project" value="TreeGrafter"/>
</dbReference>
<evidence type="ECO:0000256" key="4">
    <source>
        <dbReference type="ARBA" id="ARBA00023155"/>
    </source>
</evidence>
<feature type="region of interest" description="Disordered" evidence="8">
    <location>
        <begin position="74"/>
        <end position="159"/>
    </location>
</feature>
<dbReference type="SMART" id="SM00389">
    <property type="entry name" value="HOX"/>
    <property type="match status" value="1"/>
</dbReference>
<dbReference type="Proteomes" id="UP000784294">
    <property type="component" value="Unassembled WGS sequence"/>
</dbReference>
<evidence type="ECO:0000256" key="7">
    <source>
        <dbReference type="RuleBase" id="RU000682"/>
    </source>
</evidence>
<keyword evidence="5 6" id="KW-0539">Nucleus</keyword>
<dbReference type="InterPro" id="IPR017970">
    <property type="entry name" value="Homeobox_CS"/>
</dbReference>
<evidence type="ECO:0000259" key="9">
    <source>
        <dbReference type="PROSITE" id="PS50071"/>
    </source>
</evidence>
<dbReference type="PROSITE" id="PS50071">
    <property type="entry name" value="HOMEOBOX_2"/>
    <property type="match status" value="1"/>
</dbReference>
<proteinExistence type="predicted"/>
<dbReference type="OrthoDB" id="6159439at2759"/>
<dbReference type="GO" id="GO:0000981">
    <property type="term" value="F:DNA-binding transcription factor activity, RNA polymerase II-specific"/>
    <property type="evidence" value="ECO:0007669"/>
    <property type="project" value="InterPro"/>
</dbReference>
<evidence type="ECO:0000313" key="11">
    <source>
        <dbReference type="Proteomes" id="UP000784294"/>
    </source>
</evidence>
<feature type="region of interest" description="Disordered" evidence="8">
    <location>
        <begin position="312"/>
        <end position="416"/>
    </location>
</feature>
<accession>A0A448WQ52</accession>
<dbReference type="SUPFAM" id="SSF46689">
    <property type="entry name" value="Homeodomain-like"/>
    <property type="match status" value="1"/>
</dbReference>
<evidence type="ECO:0000256" key="3">
    <source>
        <dbReference type="ARBA" id="ARBA00023125"/>
    </source>
</evidence>
<dbReference type="GO" id="GO:0005634">
    <property type="term" value="C:nucleus"/>
    <property type="evidence" value="ECO:0007669"/>
    <property type="project" value="UniProtKB-SubCell"/>
</dbReference>
<reference evidence="10" key="1">
    <citation type="submission" date="2018-11" db="EMBL/GenBank/DDBJ databases">
        <authorList>
            <consortium name="Pathogen Informatics"/>
        </authorList>
    </citation>
    <scope>NUCLEOTIDE SEQUENCE</scope>
</reference>
<name>A0A448WQ52_9PLAT</name>
<comment type="caution">
    <text evidence="10">The sequence shown here is derived from an EMBL/GenBank/DDBJ whole genome shotgun (WGS) entry which is preliminary data.</text>
</comment>
<feature type="compositionally biased region" description="Acidic residues" evidence="8">
    <location>
        <begin position="320"/>
        <end position="372"/>
    </location>
</feature>
<feature type="DNA-binding region" description="Homeobox" evidence="6">
    <location>
        <begin position="8"/>
        <end position="67"/>
    </location>
</feature>
<dbReference type="Gene3D" id="1.10.10.60">
    <property type="entry name" value="Homeodomain-like"/>
    <property type="match status" value="1"/>
</dbReference>
<dbReference type="AlphaFoldDB" id="A0A448WQ52"/>
<dbReference type="GO" id="GO:0000978">
    <property type="term" value="F:RNA polymerase II cis-regulatory region sequence-specific DNA binding"/>
    <property type="evidence" value="ECO:0007669"/>
    <property type="project" value="TreeGrafter"/>
</dbReference>
<keyword evidence="11" id="KW-1185">Reference proteome</keyword>
<sequence length="416" mass="44595">MCPNSVQRRRGRQTYSRYQTLELEKEFQYSNYLTRRRRIEIAHSLCLTERQIKIWFQNRRMKLKKERQQIKEINDELSRRGGPGNGAGNGGGSGGGGGGGGITSGRLSGGPGFGPGDLAYSTGLTSPEASSLASLEHGQTTPQSTGGVDTGPAGLADAVGSGDAATAGLLAAPPPMQLPGAGSTYSRLTHTLSPSDRMQPRLGLDGLPSLVAAGLYCQATGVATTPLPQTPAQALLLSHSSLHLVAGSPLDVYPFGQTGGQGLFEFTALATGRHQPEAEAETETEAGLGAGVGYGVEGLIEHNCERNEVVKRKVDAGGREEEEDDDDDEEEEEEDEEEEEEEEEEEAEEEEEEDDDDDDNGDEEEEEDEEETGPERVEDRGGVLSQNLLLIEPIRNRQRGLVGRGFQSKENIGQVS</sequence>
<keyword evidence="3 6" id="KW-0238">DNA-binding</keyword>